<evidence type="ECO:0000313" key="5">
    <source>
        <dbReference type="EMBL" id="CAF4087830.1"/>
    </source>
</evidence>
<evidence type="ECO:0000313" key="6">
    <source>
        <dbReference type="EMBL" id="CAF4111908.1"/>
    </source>
</evidence>
<dbReference type="Proteomes" id="UP000663855">
    <property type="component" value="Unassembled WGS sequence"/>
</dbReference>
<evidence type="ECO:0000313" key="4">
    <source>
        <dbReference type="EMBL" id="CAF2059770.1"/>
    </source>
</evidence>
<dbReference type="Proteomes" id="UP000663824">
    <property type="component" value="Unassembled WGS sequence"/>
</dbReference>
<evidence type="ECO:0000313" key="3">
    <source>
        <dbReference type="EMBL" id="CAF1664877.1"/>
    </source>
</evidence>
<dbReference type="OrthoDB" id="10418595at2759"/>
<dbReference type="AlphaFoldDB" id="A0A815XAA6"/>
<dbReference type="EMBL" id="CAJOBI010007513">
    <property type="protein sequence ID" value="CAF4087830.1"/>
    <property type="molecule type" value="Genomic_DNA"/>
</dbReference>
<evidence type="ECO:0000313" key="2">
    <source>
        <dbReference type="EMBL" id="CAF1555012.1"/>
    </source>
</evidence>
<dbReference type="EMBL" id="CAJOBH010008392">
    <property type="protein sequence ID" value="CAF4111908.1"/>
    <property type="molecule type" value="Genomic_DNA"/>
</dbReference>
<dbReference type="EMBL" id="CAJNOW010018394">
    <property type="protein sequence ID" value="CAF1664877.1"/>
    <property type="molecule type" value="Genomic_DNA"/>
</dbReference>
<dbReference type="EMBL" id="CAJOBJ010009177">
    <property type="protein sequence ID" value="CAF4131570.1"/>
    <property type="molecule type" value="Genomic_DNA"/>
</dbReference>
<feature type="compositionally biased region" description="Basic residues" evidence="1">
    <location>
        <begin position="26"/>
        <end position="36"/>
    </location>
</feature>
<dbReference type="EMBL" id="CAJNOV010014555">
    <property type="protein sequence ID" value="CAF1555012.1"/>
    <property type="molecule type" value="Genomic_DNA"/>
</dbReference>
<dbReference type="Proteomes" id="UP000681720">
    <property type="component" value="Unassembled WGS sequence"/>
</dbReference>
<accession>A0A815XAA6</accession>
<reference evidence="2" key="1">
    <citation type="submission" date="2021-02" db="EMBL/GenBank/DDBJ databases">
        <authorList>
            <person name="Nowell W R."/>
        </authorList>
    </citation>
    <scope>NUCLEOTIDE SEQUENCE</scope>
</reference>
<evidence type="ECO:0000256" key="1">
    <source>
        <dbReference type="SAM" id="MobiDB-lite"/>
    </source>
</evidence>
<evidence type="ECO:0000313" key="8">
    <source>
        <dbReference type="Proteomes" id="UP000663855"/>
    </source>
</evidence>
<dbReference type="Proteomes" id="UP000681967">
    <property type="component" value="Unassembled WGS sequence"/>
</dbReference>
<proteinExistence type="predicted"/>
<comment type="caution">
    <text evidence="2">The sequence shown here is derived from an EMBL/GenBank/DDBJ whole genome shotgun (WGS) entry which is preliminary data.</text>
</comment>
<name>A0A815XAA6_9BILA</name>
<dbReference type="Proteomes" id="UP000663834">
    <property type="component" value="Unassembled WGS sequence"/>
</dbReference>
<evidence type="ECO:0000313" key="7">
    <source>
        <dbReference type="EMBL" id="CAF4131570.1"/>
    </source>
</evidence>
<organism evidence="2 8">
    <name type="scientific">Rotaria magnacalcarata</name>
    <dbReference type="NCBI Taxonomy" id="392030"/>
    <lineage>
        <taxon>Eukaryota</taxon>
        <taxon>Metazoa</taxon>
        <taxon>Spiralia</taxon>
        <taxon>Gnathifera</taxon>
        <taxon>Rotifera</taxon>
        <taxon>Eurotatoria</taxon>
        <taxon>Bdelloidea</taxon>
        <taxon>Philodinida</taxon>
        <taxon>Philodinidae</taxon>
        <taxon>Rotaria</taxon>
    </lineage>
</organism>
<feature type="region of interest" description="Disordered" evidence="1">
    <location>
        <begin position="15"/>
        <end position="48"/>
    </location>
</feature>
<sequence>MVNIRLLDTSSVETVKLDHSGSKNCIRPRRRRRRGPRPPVRPPSFGPLHLEPAADDVLLRIKEAQERLNFEIRRQYSLCEEAL</sequence>
<dbReference type="EMBL" id="CAJNRE010006874">
    <property type="protein sequence ID" value="CAF2059770.1"/>
    <property type="molecule type" value="Genomic_DNA"/>
</dbReference>
<gene>
    <name evidence="6" type="ORF">BYL167_LOCUS19635</name>
    <name evidence="2" type="ORF">CJN711_LOCUS30706</name>
    <name evidence="7" type="ORF">GIL414_LOCUS18556</name>
    <name evidence="3" type="ORF">KQP761_LOCUS32870</name>
    <name evidence="4" type="ORF">MBJ925_LOCUS14694</name>
    <name evidence="5" type="ORF">SMN809_LOCUS16675</name>
</gene>
<dbReference type="Proteomes" id="UP000676336">
    <property type="component" value="Unassembled WGS sequence"/>
</dbReference>
<protein>
    <submittedName>
        <fullName evidence="2">Uncharacterized protein</fullName>
    </submittedName>
</protein>